<dbReference type="AlphaFoldDB" id="A0A844ZDE3"/>
<dbReference type="InterPro" id="IPR012341">
    <property type="entry name" value="6hp_glycosidase-like_sf"/>
</dbReference>
<evidence type="ECO:0000313" key="3">
    <source>
        <dbReference type="EMBL" id="MXO86561.1"/>
    </source>
</evidence>
<dbReference type="Pfam" id="PF07221">
    <property type="entry name" value="GlcNAc_2-epim"/>
    <property type="match status" value="1"/>
</dbReference>
<dbReference type="EMBL" id="WTYW01000003">
    <property type="protein sequence ID" value="MXO86561.1"/>
    <property type="molecule type" value="Genomic_DNA"/>
</dbReference>
<proteinExistence type="inferred from homology"/>
<dbReference type="OrthoDB" id="9806359at2"/>
<accession>A0A844ZDE3</accession>
<comment type="similarity">
    <text evidence="1">Belongs to the N-acylglucosamine 2-epimerase family.</text>
</comment>
<keyword evidence="4" id="KW-1185">Reference proteome</keyword>
<dbReference type="Gene3D" id="1.50.10.10">
    <property type="match status" value="1"/>
</dbReference>
<keyword evidence="2" id="KW-0413">Isomerase</keyword>
<dbReference type="RefSeq" id="WP_160683757.1">
    <property type="nucleotide sequence ID" value="NZ_WTYW01000003.1"/>
</dbReference>
<evidence type="ECO:0000313" key="4">
    <source>
        <dbReference type="Proteomes" id="UP000433104"/>
    </source>
</evidence>
<dbReference type="GO" id="GO:0016853">
    <property type="term" value="F:isomerase activity"/>
    <property type="evidence" value="ECO:0007669"/>
    <property type="project" value="UniProtKB-KW"/>
</dbReference>
<dbReference type="InterPro" id="IPR008928">
    <property type="entry name" value="6-hairpin_glycosidase_sf"/>
</dbReference>
<dbReference type="Proteomes" id="UP000433104">
    <property type="component" value="Unassembled WGS sequence"/>
</dbReference>
<dbReference type="SUPFAM" id="SSF48208">
    <property type="entry name" value="Six-hairpin glycosidases"/>
    <property type="match status" value="1"/>
</dbReference>
<dbReference type="PANTHER" id="PTHR15108">
    <property type="entry name" value="N-ACYLGLUCOSAMINE-2-EPIMERASE"/>
    <property type="match status" value="1"/>
</dbReference>
<name>A0A844ZDE3_9SPHN</name>
<comment type="caution">
    <text evidence="3">The sequence shown here is derived from an EMBL/GenBank/DDBJ whole genome shotgun (WGS) entry which is preliminary data.</text>
</comment>
<organism evidence="3 4">
    <name type="scientific">Parapontixanthobacter aurantiacus</name>
    <dbReference type="NCBI Taxonomy" id="1463599"/>
    <lineage>
        <taxon>Bacteria</taxon>
        <taxon>Pseudomonadati</taxon>
        <taxon>Pseudomonadota</taxon>
        <taxon>Alphaproteobacteria</taxon>
        <taxon>Sphingomonadales</taxon>
        <taxon>Erythrobacteraceae</taxon>
        <taxon>Parapontixanthobacter</taxon>
    </lineage>
</organism>
<evidence type="ECO:0000256" key="2">
    <source>
        <dbReference type="ARBA" id="ARBA00023235"/>
    </source>
</evidence>
<gene>
    <name evidence="3" type="ORF">GRI38_11050</name>
</gene>
<protein>
    <recommendedName>
        <fullName evidence="5">Mannose-6-phosphate isomerase</fullName>
    </recommendedName>
</protein>
<evidence type="ECO:0000256" key="1">
    <source>
        <dbReference type="ARBA" id="ARBA00008558"/>
    </source>
</evidence>
<evidence type="ECO:0008006" key="5">
    <source>
        <dbReference type="Google" id="ProtNLM"/>
    </source>
</evidence>
<dbReference type="GO" id="GO:0005975">
    <property type="term" value="P:carbohydrate metabolic process"/>
    <property type="evidence" value="ECO:0007669"/>
    <property type="project" value="InterPro"/>
</dbReference>
<reference evidence="3 4" key="1">
    <citation type="submission" date="2019-12" db="EMBL/GenBank/DDBJ databases">
        <title>Genomic-based taxomic classification of the family Erythrobacteraceae.</title>
        <authorList>
            <person name="Xu L."/>
        </authorList>
    </citation>
    <scope>NUCLEOTIDE SEQUENCE [LARGE SCALE GENOMIC DNA]</scope>
    <source>
        <strain evidence="3 4">MCCC 1A09962</strain>
    </source>
</reference>
<sequence>MTSEPERDISALAKRFERWMYEKSLPFWADHAPDPEGGFYERLDLDGQPILGEDSRVRVQARMGYCFALGAENGWEPERARQLANRSLDTLLNDCRRADGLYGKMVDTGRGRTDDTPELYDNAFALLAFATIGRVFGDVRALTAAGELHEAIERLMRRNAGEGSQAGGYRERLPAPDRREQNPHMHLTEASLAWYEASGDRTALQRAERIAHFVAERFFDADAGLLLEFAGVGTEANHVEAGHQFEWVWLLDRLAQNGGAVLKGLAGTLHDGGMRLLEGLDYLPLSQEVDGSIRQAKQRTWTLTEKMKGHIALYRMQSRDDLLPLILATGNSLWNDHIAPGLPGAWIDAIDPDGRSLVEDITPATGYHLYLALDELSSFAKSLDQWSKVPR</sequence>
<dbReference type="InterPro" id="IPR010819">
    <property type="entry name" value="AGE/CE"/>
</dbReference>